<comment type="caution">
    <text evidence="4">The sequence shown here is derived from an EMBL/GenBank/DDBJ whole genome shotgun (WGS) entry which is preliminary data.</text>
</comment>
<dbReference type="SUPFAM" id="SSF52540">
    <property type="entry name" value="P-loop containing nucleoside triphosphate hydrolases"/>
    <property type="match status" value="1"/>
</dbReference>
<evidence type="ECO:0000313" key="5">
    <source>
        <dbReference type="Proteomes" id="UP000051027"/>
    </source>
</evidence>
<organism evidence="4 5">
    <name type="scientific">SAR86 cluster bacterium BACL1 MAG-120820-bin45</name>
    <dbReference type="NCBI Taxonomy" id="1655612"/>
    <lineage>
        <taxon>Bacteria</taxon>
        <taxon>Pseudomonadati</taxon>
        <taxon>Pseudomonadota</taxon>
        <taxon>Gammaproteobacteria</taxon>
        <taxon>SAR86 cluster</taxon>
    </lineage>
</organism>
<accession>A0A0R2U998</accession>
<dbReference type="InterPro" id="IPR027417">
    <property type="entry name" value="P-loop_NTPase"/>
</dbReference>
<protein>
    <recommendedName>
        <fullName evidence="1">DNA-directed DNA polymerase</fullName>
        <ecNumber evidence="1">2.7.7.7</ecNumber>
    </recommendedName>
</protein>
<feature type="non-terminal residue" evidence="4">
    <location>
        <position position="1"/>
    </location>
</feature>
<dbReference type="PANTHER" id="PTHR11669:SF8">
    <property type="entry name" value="DNA POLYMERASE III SUBUNIT DELTA"/>
    <property type="match status" value="1"/>
</dbReference>
<evidence type="ECO:0000256" key="3">
    <source>
        <dbReference type="ARBA" id="ARBA00049244"/>
    </source>
</evidence>
<dbReference type="Gene3D" id="3.40.50.300">
    <property type="entry name" value="P-loop containing nucleotide triphosphate hydrolases"/>
    <property type="match status" value="1"/>
</dbReference>
<keyword evidence="2" id="KW-0239">DNA-directed DNA polymerase</keyword>
<evidence type="ECO:0000256" key="1">
    <source>
        <dbReference type="ARBA" id="ARBA00012417"/>
    </source>
</evidence>
<keyword evidence="2" id="KW-0808">Transferase</keyword>
<dbReference type="PANTHER" id="PTHR11669">
    <property type="entry name" value="REPLICATION FACTOR C / DNA POLYMERASE III GAMMA-TAU SUBUNIT"/>
    <property type="match status" value="1"/>
</dbReference>
<dbReference type="AlphaFoldDB" id="A0A0R2U998"/>
<gene>
    <name evidence="4" type="ORF">ABS10_06320</name>
</gene>
<proteinExistence type="predicted"/>
<comment type="catalytic activity">
    <reaction evidence="3">
        <text>DNA(n) + a 2'-deoxyribonucleoside 5'-triphosphate = DNA(n+1) + diphosphate</text>
        <dbReference type="Rhea" id="RHEA:22508"/>
        <dbReference type="Rhea" id="RHEA-COMP:17339"/>
        <dbReference type="Rhea" id="RHEA-COMP:17340"/>
        <dbReference type="ChEBI" id="CHEBI:33019"/>
        <dbReference type="ChEBI" id="CHEBI:61560"/>
        <dbReference type="ChEBI" id="CHEBI:173112"/>
        <dbReference type="EC" id="2.7.7.7"/>
    </reaction>
</comment>
<dbReference type="Pfam" id="PF13177">
    <property type="entry name" value="DNA_pol3_delta2"/>
    <property type="match status" value="1"/>
</dbReference>
<dbReference type="Proteomes" id="UP000051027">
    <property type="component" value="Unassembled WGS sequence"/>
</dbReference>
<evidence type="ECO:0000313" key="4">
    <source>
        <dbReference type="EMBL" id="KRO93883.1"/>
    </source>
</evidence>
<dbReference type="STRING" id="1655612.ABS10_06320"/>
<reference evidence="4 5" key="1">
    <citation type="submission" date="2015-10" db="EMBL/GenBank/DDBJ databases">
        <title>Metagenome-Assembled Genomes uncover a global brackish microbiome.</title>
        <authorList>
            <person name="Hugerth L.W."/>
            <person name="Larsson J."/>
            <person name="Alneberg J."/>
            <person name="Lindh M.V."/>
            <person name="Legrand C."/>
            <person name="Pinhassi J."/>
            <person name="Andersson A.F."/>
        </authorList>
    </citation>
    <scope>NUCLEOTIDE SEQUENCE [LARGE SCALE GENOMIC DNA]</scope>
    <source>
        <strain evidence="4">BACL1 MAG-120820-bin45</strain>
    </source>
</reference>
<dbReference type="EC" id="2.7.7.7" evidence="1"/>
<dbReference type="GO" id="GO:0006261">
    <property type="term" value="P:DNA-templated DNA replication"/>
    <property type="evidence" value="ECO:0007669"/>
    <property type="project" value="TreeGrafter"/>
</dbReference>
<dbReference type="EMBL" id="LICS01000144">
    <property type="protein sequence ID" value="KRO93883.1"/>
    <property type="molecule type" value="Genomic_DNA"/>
</dbReference>
<dbReference type="GO" id="GO:0003887">
    <property type="term" value="F:DNA-directed DNA polymerase activity"/>
    <property type="evidence" value="ECO:0007669"/>
    <property type="project" value="UniProtKB-KW"/>
</dbReference>
<name>A0A0R2U998_9GAMM</name>
<keyword evidence="2" id="KW-0548">Nucleotidyltransferase</keyword>
<sequence length="284" mass="31952">LCLDLTKPCNKCNSCVYFDAGSHPDYCFLSGENSSSSLLAPTNAKKDSITSKKIDGIRSLNEFISLSHSVSPTRVGIIFDAHLMNVNSQNALLKTLEELPENKFILLVSNKRRNFLPTIYSRSTHLSIQNPSTTEIDRWLLSQGFIDYSSLNFAPDLTPLAIEKLITKDHVTHYQDLTNKLNAYCSGEIDTFDLLKYYKELDVTLDEKVDSLILFLKTNLGILLGFYKSNPMMSALDKKAPDSRELSGLIDDLIEYKVSLNLVPSLNEQIGLSHFIFKLQALCR</sequence>
<evidence type="ECO:0000256" key="2">
    <source>
        <dbReference type="ARBA" id="ARBA00022932"/>
    </source>
</evidence>
<dbReference type="InterPro" id="IPR050238">
    <property type="entry name" value="DNA_Rep/Repair_Clamp_Loader"/>
</dbReference>